<evidence type="ECO:0000256" key="1">
    <source>
        <dbReference type="SAM" id="Phobius"/>
    </source>
</evidence>
<name>A0ABN1IRS7_9CLOT</name>
<keyword evidence="1" id="KW-0472">Membrane</keyword>
<comment type="caution">
    <text evidence="2">The sequence shown here is derived from an EMBL/GenBank/DDBJ whole genome shotgun (WGS) entry which is preliminary data.</text>
</comment>
<organism evidence="2 3">
    <name type="scientific">Clostridium malenominatum</name>
    <dbReference type="NCBI Taxonomy" id="1539"/>
    <lineage>
        <taxon>Bacteria</taxon>
        <taxon>Bacillati</taxon>
        <taxon>Bacillota</taxon>
        <taxon>Clostridia</taxon>
        <taxon>Eubacteriales</taxon>
        <taxon>Clostridiaceae</taxon>
        <taxon>Clostridium</taxon>
    </lineage>
</organism>
<reference evidence="2 3" key="1">
    <citation type="journal article" date="2019" name="Int. J. Syst. Evol. Microbiol.">
        <title>The Global Catalogue of Microorganisms (GCM) 10K type strain sequencing project: providing services to taxonomists for standard genome sequencing and annotation.</title>
        <authorList>
            <consortium name="The Broad Institute Genomics Platform"/>
            <consortium name="The Broad Institute Genome Sequencing Center for Infectious Disease"/>
            <person name="Wu L."/>
            <person name="Ma J."/>
        </authorList>
    </citation>
    <scope>NUCLEOTIDE SEQUENCE [LARGE SCALE GENOMIC DNA]</scope>
    <source>
        <strain evidence="2 3">JCM 1405</strain>
    </source>
</reference>
<keyword evidence="3" id="KW-1185">Reference proteome</keyword>
<accession>A0ABN1IRS7</accession>
<protein>
    <recommendedName>
        <fullName evidence="4">Membrane associated protein</fullName>
    </recommendedName>
</protein>
<proteinExistence type="predicted"/>
<evidence type="ECO:0000313" key="3">
    <source>
        <dbReference type="Proteomes" id="UP001500339"/>
    </source>
</evidence>
<dbReference type="EMBL" id="BAAACF010000001">
    <property type="protein sequence ID" value="GAA0720099.1"/>
    <property type="molecule type" value="Genomic_DNA"/>
</dbReference>
<gene>
    <name evidence="2" type="ORF">GCM10008905_08940</name>
</gene>
<evidence type="ECO:0008006" key="4">
    <source>
        <dbReference type="Google" id="ProtNLM"/>
    </source>
</evidence>
<sequence length="183" mass="21132">MKNKRWVFSMSMIFILIVCISIVIISRPKSDIASMEKMISKRIKTNKTVMVYNGTVIDDYRLVSYILKDPQEYQDVGYAQFRINRNGNYELINVIDADKTTKKAHDITVYEFSQLKVGDFSITTNLFVISNNPKLAKIERMMDNGEIQAKEVITNPSISFFEDSDGDIKAKYNFYDKSGHIIK</sequence>
<keyword evidence="1" id="KW-1133">Transmembrane helix</keyword>
<feature type="transmembrane region" description="Helical" evidence="1">
    <location>
        <begin position="6"/>
        <end position="25"/>
    </location>
</feature>
<dbReference type="Proteomes" id="UP001500339">
    <property type="component" value="Unassembled WGS sequence"/>
</dbReference>
<dbReference type="RefSeq" id="WP_343767110.1">
    <property type="nucleotide sequence ID" value="NZ_BAAACF010000001.1"/>
</dbReference>
<evidence type="ECO:0000313" key="2">
    <source>
        <dbReference type="EMBL" id="GAA0720099.1"/>
    </source>
</evidence>
<keyword evidence="1" id="KW-0812">Transmembrane</keyword>